<dbReference type="Proteomes" id="UP000050761">
    <property type="component" value="Unassembled WGS sequence"/>
</dbReference>
<dbReference type="WBParaSite" id="HPBE_0002640101-mRNA-1">
    <property type="protein sequence ID" value="HPBE_0002640101-mRNA-1"/>
    <property type="gene ID" value="HPBE_0002640101"/>
</dbReference>
<reference evidence="3" key="2">
    <citation type="submission" date="2019-09" db="UniProtKB">
        <authorList>
            <consortium name="WormBaseParasite"/>
        </authorList>
    </citation>
    <scope>IDENTIFICATION</scope>
</reference>
<evidence type="ECO:0000313" key="1">
    <source>
        <dbReference type="EMBL" id="VDP57416.1"/>
    </source>
</evidence>
<keyword evidence="2" id="KW-1185">Reference proteome</keyword>
<sequence>MEEKQKVFQEHINRKVLIDWIRVLGLPNPHKKKFDVLLDDFAKDILGYPAEKPSPFSWPTNAGIYANHPAVRVRISYEFWRYFMKEGRKRLYEYNRTNGTRIIITREKTMSVQEQDRLGLYIRKMIRLACEHNKTKIPEVVMAKGQLRIGALMPMKPAIAAIKLNVNMNDWNGTPLESMLTDKEKELLEVL</sequence>
<evidence type="ECO:0000313" key="3">
    <source>
        <dbReference type="WBParaSite" id="HPBE_0002640101-mRNA-1"/>
    </source>
</evidence>
<accession>A0A3P8IQT5</accession>
<name>A0A183GUN1_HELPZ</name>
<evidence type="ECO:0000313" key="2">
    <source>
        <dbReference type="Proteomes" id="UP000050761"/>
    </source>
</evidence>
<dbReference type="EMBL" id="UZAH01039895">
    <property type="protein sequence ID" value="VDP57416.1"/>
    <property type="molecule type" value="Genomic_DNA"/>
</dbReference>
<dbReference type="OrthoDB" id="5865824at2759"/>
<gene>
    <name evidence="1" type="ORF">HPBE_LOCUS26400</name>
</gene>
<dbReference type="AlphaFoldDB" id="A0A183GUN1"/>
<accession>A0A183GUN1</accession>
<reference evidence="1 2" key="1">
    <citation type="submission" date="2018-11" db="EMBL/GenBank/DDBJ databases">
        <authorList>
            <consortium name="Pathogen Informatics"/>
        </authorList>
    </citation>
    <scope>NUCLEOTIDE SEQUENCE [LARGE SCALE GENOMIC DNA]</scope>
</reference>
<proteinExistence type="predicted"/>
<protein>
    <submittedName>
        <fullName evidence="3">DNA-directed DNA polymerase</fullName>
    </submittedName>
</protein>
<organism evidence="2 3">
    <name type="scientific">Heligmosomoides polygyrus</name>
    <name type="common">Parasitic roundworm</name>
    <dbReference type="NCBI Taxonomy" id="6339"/>
    <lineage>
        <taxon>Eukaryota</taxon>
        <taxon>Metazoa</taxon>
        <taxon>Ecdysozoa</taxon>
        <taxon>Nematoda</taxon>
        <taxon>Chromadorea</taxon>
        <taxon>Rhabditida</taxon>
        <taxon>Rhabditina</taxon>
        <taxon>Rhabditomorpha</taxon>
        <taxon>Strongyloidea</taxon>
        <taxon>Heligmosomidae</taxon>
        <taxon>Heligmosomoides</taxon>
    </lineage>
</organism>